<feature type="transmembrane region" description="Helical" evidence="1">
    <location>
        <begin position="32"/>
        <end position="53"/>
    </location>
</feature>
<name>A0A1Y2IW11_TRAC3</name>
<feature type="transmembrane region" description="Helical" evidence="1">
    <location>
        <begin position="60"/>
        <end position="82"/>
    </location>
</feature>
<sequence length="361" mass="40744">MHPLNLSLQPYYGPREDPQLIDLERYFLAGDFVSGVGYGILLILWTSCTVCLWNKRKGSWTTLALLCYITLLLFIETGFSIVQARTVQMIYIENRNYPGGPWDYFIQTQDQPLNIIFYSTFFAATFLCDMLMLWRNWIIWSACSPIKTVAYLVNLAPVVMLAASFGMGILWIFQSSHAGFSLYSKQARTYGIAYCTLSLGLNVVLTVLIIMRLLLYRRSLLKYLPAVHSQHYVSLCSMIVESAALYSAFAVTFLVSYAIKAPINALWLAFASAAQPIATYLIIYRVADGKAWTQETVSAQTTHSVVFRLQTGSSISPKERVAESMQTASAYGAFTLELPTRFERVAELDSYRSVCDQDVVY</sequence>
<keyword evidence="1" id="KW-1133">Transmembrane helix</keyword>
<keyword evidence="1" id="KW-0472">Membrane</keyword>
<organism evidence="2 3">
    <name type="scientific">Trametes coccinea (strain BRFM310)</name>
    <name type="common">Pycnoporus coccineus</name>
    <dbReference type="NCBI Taxonomy" id="1353009"/>
    <lineage>
        <taxon>Eukaryota</taxon>
        <taxon>Fungi</taxon>
        <taxon>Dikarya</taxon>
        <taxon>Basidiomycota</taxon>
        <taxon>Agaricomycotina</taxon>
        <taxon>Agaricomycetes</taxon>
        <taxon>Polyporales</taxon>
        <taxon>Polyporaceae</taxon>
        <taxon>Trametes</taxon>
    </lineage>
</organism>
<dbReference type="Proteomes" id="UP000193067">
    <property type="component" value="Unassembled WGS sequence"/>
</dbReference>
<reference evidence="2 3" key="1">
    <citation type="journal article" date="2015" name="Biotechnol. Biofuels">
        <title>Enhanced degradation of softwood versus hardwood by the white-rot fungus Pycnoporus coccineus.</title>
        <authorList>
            <person name="Couturier M."/>
            <person name="Navarro D."/>
            <person name="Chevret D."/>
            <person name="Henrissat B."/>
            <person name="Piumi F."/>
            <person name="Ruiz-Duenas F.J."/>
            <person name="Martinez A.T."/>
            <person name="Grigoriev I.V."/>
            <person name="Riley R."/>
            <person name="Lipzen A."/>
            <person name="Berrin J.G."/>
            <person name="Master E.R."/>
            <person name="Rosso M.N."/>
        </authorList>
    </citation>
    <scope>NUCLEOTIDE SEQUENCE [LARGE SCALE GENOMIC DNA]</scope>
    <source>
        <strain evidence="2 3">BRFM310</strain>
    </source>
</reference>
<evidence type="ECO:0000256" key="1">
    <source>
        <dbReference type="SAM" id="Phobius"/>
    </source>
</evidence>
<feature type="transmembrane region" description="Helical" evidence="1">
    <location>
        <begin position="191"/>
        <end position="215"/>
    </location>
</feature>
<accession>A0A1Y2IW11</accession>
<evidence type="ECO:0000313" key="3">
    <source>
        <dbReference type="Proteomes" id="UP000193067"/>
    </source>
</evidence>
<dbReference type="AlphaFoldDB" id="A0A1Y2IW11"/>
<feature type="transmembrane region" description="Helical" evidence="1">
    <location>
        <begin position="265"/>
        <end position="284"/>
    </location>
</feature>
<feature type="transmembrane region" description="Helical" evidence="1">
    <location>
        <begin position="149"/>
        <end position="171"/>
    </location>
</feature>
<dbReference type="EMBL" id="KZ084093">
    <property type="protein sequence ID" value="OSD05325.1"/>
    <property type="molecule type" value="Genomic_DNA"/>
</dbReference>
<proteinExistence type="predicted"/>
<protein>
    <submittedName>
        <fullName evidence="2">Uncharacterized protein</fullName>
    </submittedName>
</protein>
<evidence type="ECO:0000313" key="2">
    <source>
        <dbReference type="EMBL" id="OSD05325.1"/>
    </source>
</evidence>
<dbReference type="OrthoDB" id="3267806at2759"/>
<feature type="transmembrane region" description="Helical" evidence="1">
    <location>
        <begin position="235"/>
        <end position="259"/>
    </location>
</feature>
<gene>
    <name evidence="2" type="ORF">PYCCODRAFT_1465244</name>
</gene>
<keyword evidence="3" id="KW-1185">Reference proteome</keyword>
<feature type="transmembrane region" description="Helical" evidence="1">
    <location>
        <begin position="115"/>
        <end position="137"/>
    </location>
</feature>
<keyword evidence="1" id="KW-0812">Transmembrane</keyword>